<evidence type="ECO:0000313" key="2">
    <source>
        <dbReference type="EMBL" id="OSC99225.1"/>
    </source>
</evidence>
<dbReference type="EMBL" id="KZ084130">
    <property type="protein sequence ID" value="OSC99225.1"/>
    <property type="molecule type" value="Genomic_DNA"/>
</dbReference>
<keyword evidence="3" id="KW-1185">Reference proteome</keyword>
<evidence type="ECO:0000256" key="1">
    <source>
        <dbReference type="SAM" id="MobiDB-lite"/>
    </source>
</evidence>
<organism evidence="2 3">
    <name type="scientific">Trametes coccinea (strain BRFM310)</name>
    <name type="common">Pycnoporus coccineus</name>
    <dbReference type="NCBI Taxonomy" id="1353009"/>
    <lineage>
        <taxon>Eukaryota</taxon>
        <taxon>Fungi</taxon>
        <taxon>Dikarya</taxon>
        <taxon>Basidiomycota</taxon>
        <taxon>Agaricomycotina</taxon>
        <taxon>Agaricomycetes</taxon>
        <taxon>Polyporales</taxon>
        <taxon>Polyporaceae</taxon>
        <taxon>Trametes</taxon>
    </lineage>
</organism>
<dbReference type="Proteomes" id="UP000193067">
    <property type="component" value="Unassembled WGS sequence"/>
</dbReference>
<dbReference type="AlphaFoldDB" id="A0A1Y2IDM6"/>
<sequence>MSAGFPRLKPVKKSLKIIRPATLDSPSSSSPSPPSTQKNAKKASKPENKKTNKKRQARELSSEDQEDGLTPNSPEPDKNSVHTSTKRQRLDVAAHDPHVIAAYRALDHRAQFITRAANNYEHLYEAARLLPRLVGPFVNYDRVLTAGLLREGTYTAEDPEQAEKIFNDYYEVLCYFSTICDHFPGFRKHTDYLRQHHDLVIRIAQFMHTVAGKARGDDANRVKSHIYRVAQWHKIDAKLAHKNERGFKHLHTGRLLCPVTLLDEFDADPEWFCRAVRDLHDDRPWVTGDDWPLFLYDMDEYNPNDFKAGFLKGPLVLLCFKVVFTGPGSAMPSEERGATKAKGKPPVIRNFDDPADSITFFAIVYVACLTRFVLNSQLEWSDDDGDFKGLEFVRSILTIALRNPAWKDTVVEWYTRRVLDEPRGKGPPRNRRTTYSVLLSAEQGPQGSRSPTSEPAEDNKDNHQSDEDDADGEPEARRGEEASENAA</sequence>
<feature type="region of interest" description="Disordered" evidence="1">
    <location>
        <begin position="437"/>
        <end position="487"/>
    </location>
</feature>
<dbReference type="OrthoDB" id="2751948at2759"/>
<feature type="region of interest" description="Disordered" evidence="1">
    <location>
        <begin position="1"/>
        <end position="92"/>
    </location>
</feature>
<accession>A0A1Y2IDM6</accession>
<name>A0A1Y2IDM6_TRAC3</name>
<protein>
    <submittedName>
        <fullName evidence="2">Uncharacterized protein</fullName>
    </submittedName>
</protein>
<dbReference type="Pfam" id="PF20414">
    <property type="entry name" value="DUF6698"/>
    <property type="match status" value="1"/>
</dbReference>
<gene>
    <name evidence="2" type="ORF">PYCCODRAFT_1480083</name>
</gene>
<feature type="compositionally biased region" description="Polar residues" evidence="1">
    <location>
        <begin position="437"/>
        <end position="453"/>
    </location>
</feature>
<dbReference type="STRING" id="1353009.A0A1Y2IDM6"/>
<evidence type="ECO:0000313" key="3">
    <source>
        <dbReference type="Proteomes" id="UP000193067"/>
    </source>
</evidence>
<reference evidence="2 3" key="1">
    <citation type="journal article" date="2015" name="Biotechnol. Biofuels">
        <title>Enhanced degradation of softwood versus hardwood by the white-rot fungus Pycnoporus coccineus.</title>
        <authorList>
            <person name="Couturier M."/>
            <person name="Navarro D."/>
            <person name="Chevret D."/>
            <person name="Henrissat B."/>
            <person name="Piumi F."/>
            <person name="Ruiz-Duenas F.J."/>
            <person name="Martinez A.T."/>
            <person name="Grigoriev I.V."/>
            <person name="Riley R."/>
            <person name="Lipzen A."/>
            <person name="Berrin J.G."/>
            <person name="Master E.R."/>
            <person name="Rosso M.N."/>
        </authorList>
    </citation>
    <scope>NUCLEOTIDE SEQUENCE [LARGE SCALE GENOMIC DNA]</scope>
    <source>
        <strain evidence="2 3">BRFM310</strain>
    </source>
</reference>
<dbReference type="InterPro" id="IPR046521">
    <property type="entry name" value="DUF6698"/>
</dbReference>
<proteinExistence type="predicted"/>